<feature type="region of interest" description="Disordered" evidence="1">
    <location>
        <begin position="103"/>
        <end position="133"/>
    </location>
</feature>
<dbReference type="OrthoDB" id="9970435at2759"/>
<keyword evidence="4" id="KW-1185">Reference proteome</keyword>
<comment type="caution">
    <text evidence="3">The sequence shown here is derived from an EMBL/GenBank/DDBJ whole genome shotgun (WGS) entry which is preliminary data.</text>
</comment>
<evidence type="ECO:0000313" key="3">
    <source>
        <dbReference type="EMBL" id="KAF3444726.1"/>
    </source>
</evidence>
<dbReference type="InterPro" id="IPR009769">
    <property type="entry name" value="EDR2_C"/>
</dbReference>
<dbReference type="PANTHER" id="PTHR31558">
    <property type="entry name" value="CW14 PROTEIN"/>
    <property type="match status" value="1"/>
</dbReference>
<name>A0A8K0MG82_9ROSA</name>
<accession>A0A8K0MG82</accession>
<evidence type="ECO:0000313" key="4">
    <source>
        <dbReference type="Proteomes" id="UP000796880"/>
    </source>
</evidence>
<protein>
    <recommendedName>
        <fullName evidence="2">Protein ENHANCED DISEASE RESISTANCE 2 C-terminal domain-containing protein</fullName>
    </recommendedName>
</protein>
<dbReference type="PANTHER" id="PTHR31558:SF19">
    <property type="entry name" value="PROTEIN ENHANCED DISEASE RESISTANCE 2 C-TERMINAL DOMAIN-CONTAINING PROTEIN"/>
    <property type="match status" value="1"/>
</dbReference>
<dbReference type="Pfam" id="PF07059">
    <property type="entry name" value="EDR2_C"/>
    <property type="match status" value="1"/>
</dbReference>
<dbReference type="Proteomes" id="UP000796880">
    <property type="component" value="Unassembled WGS sequence"/>
</dbReference>
<feature type="domain" description="Protein ENHANCED DISEASE RESISTANCE 2 C-terminal" evidence="2">
    <location>
        <begin position="239"/>
        <end position="459"/>
    </location>
</feature>
<feature type="compositionally biased region" description="Basic and acidic residues" evidence="1">
    <location>
        <begin position="103"/>
        <end position="127"/>
    </location>
</feature>
<dbReference type="EMBL" id="VOIH02000006">
    <property type="protein sequence ID" value="KAF3444726.1"/>
    <property type="molecule type" value="Genomic_DNA"/>
</dbReference>
<proteinExistence type="predicted"/>
<feature type="region of interest" description="Disordered" evidence="1">
    <location>
        <begin position="1"/>
        <end position="45"/>
    </location>
</feature>
<evidence type="ECO:0000259" key="2">
    <source>
        <dbReference type="Pfam" id="PF07059"/>
    </source>
</evidence>
<reference evidence="3" key="1">
    <citation type="submission" date="2020-03" db="EMBL/GenBank/DDBJ databases">
        <title>A high-quality chromosome-level genome assembly of a woody plant with both climbing and erect habits, Rhamnella rubrinervis.</title>
        <authorList>
            <person name="Lu Z."/>
            <person name="Yang Y."/>
            <person name="Zhu X."/>
            <person name="Sun Y."/>
        </authorList>
    </citation>
    <scope>NUCLEOTIDE SEQUENCE</scope>
    <source>
        <strain evidence="3">BYM</strain>
        <tissue evidence="3">Leaf</tissue>
    </source>
</reference>
<dbReference type="AlphaFoldDB" id="A0A8K0MG82"/>
<feature type="compositionally biased region" description="Basic residues" evidence="1">
    <location>
        <begin position="21"/>
        <end position="31"/>
    </location>
</feature>
<organism evidence="3 4">
    <name type="scientific">Rhamnella rubrinervis</name>
    <dbReference type="NCBI Taxonomy" id="2594499"/>
    <lineage>
        <taxon>Eukaryota</taxon>
        <taxon>Viridiplantae</taxon>
        <taxon>Streptophyta</taxon>
        <taxon>Embryophyta</taxon>
        <taxon>Tracheophyta</taxon>
        <taxon>Spermatophyta</taxon>
        <taxon>Magnoliopsida</taxon>
        <taxon>eudicotyledons</taxon>
        <taxon>Gunneridae</taxon>
        <taxon>Pentapetalae</taxon>
        <taxon>rosids</taxon>
        <taxon>fabids</taxon>
        <taxon>Rosales</taxon>
        <taxon>Rhamnaceae</taxon>
        <taxon>rhamnoid group</taxon>
        <taxon>Rhamneae</taxon>
        <taxon>Rhamnella</taxon>
    </lineage>
</organism>
<gene>
    <name evidence="3" type="ORF">FNV43_RR14419</name>
</gene>
<evidence type="ECO:0000256" key="1">
    <source>
        <dbReference type="SAM" id="MobiDB-lite"/>
    </source>
</evidence>
<sequence length="460" mass="51588">MGVCGSKPKGCVGDRVDSPKKKNRRRRRNIQRRVSSSDRSHAIPALQARASTDALWFDCISVAESEQDDDFYSVRDDVVSVSGSENASGLTITSPRGFCRKDLCKNAPHDHSSDQQQKPRETSHPKNEGTSVNVDEVSTACVGESRGGDQTAHALDHCGLLPNNCLPCLASTVDKRSPGCQSLTPSSRRKPLSRLSFKWREGHADPSPTLFSPKVLRQRPIAGCTVSYCPIEKTMPDSWSPLEPSTFKVRGKTYFRDKKKELASNCAAFYPFGVDIFLSQRKIDHIARFVELPAVNITGDVPCILIVNIQMPLYPATLFQGENDGEGMNLVLYFKLSESFSKDLPLHFRENINRLINDEVERVKGFPVDSIVPFRERLKILGGVGNMEDLPLSATQKKLMNTYNEKPLLSRPQHEFYLGENYFEIDLDVHRFAFLSRKGIEALHDKLKLFILNFGLTIQV</sequence>